<proteinExistence type="predicted"/>
<gene>
    <name evidence="2" type="primary">qorB_1</name>
    <name evidence="2" type="ORF">OJAG_18560</name>
</gene>
<dbReference type="RefSeq" id="WP_068708303.1">
    <property type="nucleotide sequence ID" value="NZ_LRIE01000070.1"/>
</dbReference>
<dbReference type="Pfam" id="PF13460">
    <property type="entry name" value="NAD_binding_10"/>
    <property type="match status" value="1"/>
</dbReference>
<evidence type="ECO:0000313" key="3">
    <source>
        <dbReference type="Proteomes" id="UP000076447"/>
    </source>
</evidence>
<dbReference type="OrthoDB" id="5510591at2"/>
<dbReference type="EMBL" id="LRIE01000070">
    <property type="protein sequence ID" value="KZM35426.1"/>
    <property type="molecule type" value="Genomic_DNA"/>
</dbReference>
<dbReference type="InterPro" id="IPR016040">
    <property type="entry name" value="NAD(P)-bd_dom"/>
</dbReference>
<dbReference type="PANTHER" id="PTHR47129:SF1">
    <property type="entry name" value="NMRA-LIKE DOMAIN-CONTAINING PROTEIN"/>
    <property type="match status" value="1"/>
</dbReference>
<feature type="domain" description="NAD(P)-binding" evidence="1">
    <location>
        <begin position="7"/>
        <end position="183"/>
    </location>
</feature>
<dbReference type="SUPFAM" id="SSF51735">
    <property type="entry name" value="NAD(P)-binding Rossmann-fold domains"/>
    <property type="match status" value="1"/>
</dbReference>
<organism evidence="2 3">
    <name type="scientific">Oerskovia enterophila</name>
    <dbReference type="NCBI Taxonomy" id="43678"/>
    <lineage>
        <taxon>Bacteria</taxon>
        <taxon>Bacillati</taxon>
        <taxon>Actinomycetota</taxon>
        <taxon>Actinomycetes</taxon>
        <taxon>Micrococcales</taxon>
        <taxon>Cellulomonadaceae</taxon>
        <taxon>Oerskovia</taxon>
    </lineage>
</organism>
<dbReference type="STRING" id="43678.OJAG_18560"/>
<evidence type="ECO:0000313" key="2">
    <source>
        <dbReference type="EMBL" id="KZM35426.1"/>
    </source>
</evidence>
<reference evidence="2 3" key="1">
    <citation type="submission" date="2016-01" db="EMBL/GenBank/DDBJ databases">
        <title>Genome sequence of Oerskovia enterophila VJag, an agar and cellulose degrading bacterium.</title>
        <authorList>
            <person name="Poehlein A."/>
            <person name="Jag V."/>
            <person name="Bengelsdorf F."/>
            <person name="Duerre P."/>
            <person name="Daniel R."/>
        </authorList>
    </citation>
    <scope>NUCLEOTIDE SEQUENCE [LARGE SCALE GENOMIC DNA]</scope>
    <source>
        <strain evidence="2 3">VJag</strain>
    </source>
</reference>
<dbReference type="EC" id="1.6.5.2" evidence="2"/>
<dbReference type="CDD" id="cd05269">
    <property type="entry name" value="TMR_SDR_a"/>
    <property type="match status" value="1"/>
</dbReference>
<dbReference type="GO" id="GO:0003955">
    <property type="term" value="F:NAD(P)H dehydrogenase (quinone) activity"/>
    <property type="evidence" value="ECO:0007669"/>
    <property type="project" value="UniProtKB-EC"/>
</dbReference>
<keyword evidence="2" id="KW-0560">Oxidoreductase</keyword>
<dbReference type="PATRIC" id="fig|43678.3.peg.1936"/>
<dbReference type="Proteomes" id="UP000076447">
    <property type="component" value="Unassembled WGS sequence"/>
</dbReference>
<protein>
    <submittedName>
        <fullName evidence="2">Quinone oxidoreductase 2</fullName>
        <ecNumber evidence="2">1.6.5.2</ecNumber>
    </submittedName>
</protein>
<dbReference type="InterPro" id="IPR036291">
    <property type="entry name" value="NAD(P)-bd_dom_sf"/>
</dbReference>
<dbReference type="Gene3D" id="3.90.25.10">
    <property type="entry name" value="UDP-galactose 4-epimerase, domain 1"/>
    <property type="match status" value="1"/>
</dbReference>
<dbReference type="Gene3D" id="3.40.50.720">
    <property type="entry name" value="NAD(P)-binding Rossmann-like Domain"/>
    <property type="match status" value="1"/>
</dbReference>
<dbReference type="PANTHER" id="PTHR47129">
    <property type="entry name" value="QUINONE OXIDOREDUCTASE 2"/>
    <property type="match status" value="1"/>
</dbReference>
<name>A0A165S1P0_9CELL</name>
<comment type="caution">
    <text evidence="2">The sequence shown here is derived from an EMBL/GenBank/DDBJ whole genome shotgun (WGS) entry which is preliminary data.</text>
</comment>
<dbReference type="AlphaFoldDB" id="A0A165S1P0"/>
<dbReference type="InterPro" id="IPR052718">
    <property type="entry name" value="NmrA-type_oxidoreductase"/>
</dbReference>
<evidence type="ECO:0000259" key="1">
    <source>
        <dbReference type="Pfam" id="PF13460"/>
    </source>
</evidence>
<sequence>MIAVTAATGHLGHLVVDSLLERGVAPEQVVAAVRTPARAADLAERGVVVREADYSRPETLGTALEGVDVVLLVSGSEVGQRVQQHANVVEAARAAGVRHLVYTSAPQATTSALVLAPEHKATEELIAASGLPATILRNGWYTENYVGNVEQARETGVVLGSVGDGRVASASRKDYAEAAAVVLAAANDDAAYEGGVHELSGDVAWDYPFLAATIAEIVGREVVYQDVTPEVHTQVLLDAGLDEGTAGFVVALDGNTRDGLLAATSGELARLIGRPTTPLAQGLRAAVGVTSAA</sequence>
<accession>A0A165S1P0</accession>